<dbReference type="RefSeq" id="WP_015511819.1">
    <property type="nucleotide sequence ID" value="NC_021007.1"/>
</dbReference>
<dbReference type="PATRIC" id="fig|1116213.3.peg.471"/>
<sequence length="214" mass="23179">MAVPLRSILGGVSLLGGSCAVATPIAMSVTAGGVSSLPKISLVKCENTDAANLGEVSYGEAELRNVCWKEVDAATQASSATGSEYTTLFQNHWGQGTQNWEVGAEQERWTAQCMIDDSLSNKWAIVVGTDTLTQINKYLRLCNSSSYDKTVYLKKEDMVSGSNSTLKFSICTSDCWEDPQESSGVKILTTEKSGSWKEVKFYNRDQTSAQELAS</sequence>
<gene>
    <name evidence="1" type="ORF">MHM_04360</name>
</gene>
<accession>G8C3Q6</accession>
<dbReference type="HOGENOM" id="CLU_107062_0_0_14"/>
<dbReference type="AlphaFoldDB" id="G8C3Q6"/>
<evidence type="ECO:0000313" key="1">
    <source>
        <dbReference type="EMBL" id="CCE66954.1"/>
    </source>
</evidence>
<dbReference type="EMBL" id="HE613254">
    <property type="protein sequence ID" value="CCE66954.1"/>
    <property type="molecule type" value="Genomic_DNA"/>
</dbReference>
<proteinExistence type="predicted"/>
<reference evidence="1" key="2">
    <citation type="submission" date="2011-11" db="EMBL/GenBank/DDBJ databases">
        <authorList>
            <person name="Barker E."/>
        </authorList>
    </citation>
    <scope>NUCLEOTIDE SEQUENCE</scope>
    <source>
        <strain evidence="1">Birmingham 1</strain>
    </source>
</reference>
<dbReference type="KEGG" id="mhb:MHM_04360"/>
<organism evidence="1">
    <name type="scientific">Candidatus Mycoplasma haematominutum 'Birmingham 1'</name>
    <dbReference type="NCBI Taxonomy" id="1116213"/>
    <lineage>
        <taxon>Bacteria</taxon>
        <taxon>Bacillati</taxon>
        <taxon>Mycoplasmatota</taxon>
        <taxon>Mollicutes</taxon>
        <taxon>Mycoplasmataceae</taxon>
        <taxon>Mycoplasma</taxon>
    </lineage>
</organism>
<reference evidence="1" key="1">
    <citation type="submission" date="2011-11" db="EMBL/GenBank/DDBJ databases">
        <title>Complete genome sequence of Candidatus Mycoplasma haemominutum.</title>
        <authorList>
            <person name="Barker E.N."/>
            <person name="Darby A.C."/>
            <person name="Helps C.R."/>
            <person name="Peters I.R."/>
            <person name="Hughes M.A."/>
            <person name="Radford A.D."/>
            <person name="Novacco M."/>
            <person name="Boretti F."/>
            <person name="Hofmann-Lehmann R."/>
            <person name="Tasker S."/>
        </authorList>
    </citation>
    <scope>NUCLEOTIDE SEQUENCE</scope>
    <source>
        <strain evidence="1">Birmingham 1</strain>
    </source>
</reference>
<evidence type="ECO:0008006" key="2">
    <source>
        <dbReference type="Google" id="ProtNLM"/>
    </source>
</evidence>
<dbReference type="PROSITE" id="PS51257">
    <property type="entry name" value="PROKAR_LIPOPROTEIN"/>
    <property type="match status" value="1"/>
</dbReference>
<protein>
    <recommendedName>
        <fullName evidence="2">Lipoprotein</fullName>
    </recommendedName>
</protein>
<name>G8C3Q6_9MOLU</name>